<keyword evidence="2" id="KW-1185">Reference proteome</keyword>
<proteinExistence type="predicted"/>
<dbReference type="Proteomes" id="UP000184522">
    <property type="component" value="Unassembled WGS sequence"/>
</dbReference>
<evidence type="ECO:0000313" key="2">
    <source>
        <dbReference type="Proteomes" id="UP000184522"/>
    </source>
</evidence>
<name>A0A1M5NHG0_9FLAO</name>
<evidence type="ECO:0000313" key="1">
    <source>
        <dbReference type="EMBL" id="SHG89004.1"/>
    </source>
</evidence>
<organism evidence="1 2">
    <name type="scientific">Winogradskyella jejuensis</name>
    <dbReference type="NCBI Taxonomy" id="1089305"/>
    <lineage>
        <taxon>Bacteria</taxon>
        <taxon>Pseudomonadati</taxon>
        <taxon>Bacteroidota</taxon>
        <taxon>Flavobacteriia</taxon>
        <taxon>Flavobacteriales</taxon>
        <taxon>Flavobacteriaceae</taxon>
        <taxon>Winogradskyella</taxon>
    </lineage>
</organism>
<dbReference type="OrthoDB" id="953239at2"/>
<sequence>MKKDIKIPEVKDVYIAVVQEQHLEYKTLDWNAYIINNTDKDLETVLIVSQGYNDNKMTPPMRHTISKLPARSYAKVEYLQDKVLELNNVFKVTFFEGNQMFDKSYTFRKNTINTKALQKLPLMQLKGVLVK</sequence>
<dbReference type="SUPFAM" id="SSF158949">
    <property type="entry name" value="Smr-associated domain-like"/>
    <property type="match status" value="1"/>
</dbReference>
<accession>A0A1M5NHG0</accession>
<dbReference type="RefSeq" id="WP_073084234.1">
    <property type="nucleotide sequence ID" value="NZ_FQWS01000001.1"/>
</dbReference>
<evidence type="ECO:0008006" key="3">
    <source>
        <dbReference type="Google" id="ProtNLM"/>
    </source>
</evidence>
<reference evidence="2" key="1">
    <citation type="submission" date="2016-11" db="EMBL/GenBank/DDBJ databases">
        <authorList>
            <person name="Varghese N."/>
            <person name="Submissions S."/>
        </authorList>
    </citation>
    <scope>NUCLEOTIDE SEQUENCE [LARGE SCALE GENOMIC DNA]</scope>
    <source>
        <strain evidence="2">DSM 25330</strain>
    </source>
</reference>
<gene>
    <name evidence="1" type="ORF">SAMN05444148_1208</name>
</gene>
<dbReference type="AlphaFoldDB" id="A0A1M5NHG0"/>
<dbReference type="InterPro" id="IPR036781">
    <property type="entry name" value="Smr_assoc-like_sf"/>
</dbReference>
<dbReference type="EMBL" id="FQWS01000001">
    <property type="protein sequence ID" value="SHG89004.1"/>
    <property type="molecule type" value="Genomic_DNA"/>
</dbReference>
<protein>
    <recommendedName>
        <fullName evidence="3">Phenylalanyl-tRNA synthetase subunit alpha</fullName>
    </recommendedName>
</protein>
<dbReference type="STRING" id="1089305.SAMN05444148_1208"/>